<accession>A0A2T5C1X0</accession>
<dbReference type="AlphaFoldDB" id="A0A2T5C1X0"/>
<reference evidence="1 2" key="1">
    <citation type="submission" date="2018-04" db="EMBL/GenBank/DDBJ databases">
        <title>Genomic Encyclopedia of Archaeal and Bacterial Type Strains, Phase II (KMG-II): from individual species to whole genera.</title>
        <authorList>
            <person name="Goeker M."/>
        </authorList>
    </citation>
    <scope>NUCLEOTIDE SEQUENCE [LARGE SCALE GENOMIC DNA]</scope>
    <source>
        <strain evidence="1 2">DSM 28823</strain>
    </source>
</reference>
<keyword evidence="1" id="KW-0645">Protease</keyword>
<dbReference type="GO" id="GO:0006508">
    <property type="term" value="P:proteolysis"/>
    <property type="evidence" value="ECO:0007669"/>
    <property type="project" value="UniProtKB-KW"/>
</dbReference>
<dbReference type="Gene3D" id="2.40.70.10">
    <property type="entry name" value="Acid Proteases"/>
    <property type="match status" value="1"/>
</dbReference>
<proteinExistence type="predicted"/>
<gene>
    <name evidence="1" type="ORF">C8N47_10720</name>
</gene>
<keyword evidence="1" id="KW-0378">Hydrolase</keyword>
<dbReference type="InterPro" id="IPR021109">
    <property type="entry name" value="Peptidase_aspartic_dom_sf"/>
</dbReference>
<dbReference type="Proteomes" id="UP000243525">
    <property type="component" value="Unassembled WGS sequence"/>
</dbReference>
<comment type="caution">
    <text evidence="1">The sequence shown here is derived from an EMBL/GenBank/DDBJ whole genome shotgun (WGS) entry which is preliminary data.</text>
</comment>
<dbReference type="EMBL" id="QAAD01000007">
    <property type="protein sequence ID" value="PTN08665.1"/>
    <property type="molecule type" value="Genomic_DNA"/>
</dbReference>
<evidence type="ECO:0000313" key="1">
    <source>
        <dbReference type="EMBL" id="PTN08665.1"/>
    </source>
</evidence>
<organism evidence="1 2">
    <name type="scientific">Mangrovibacterium marinum</name>
    <dbReference type="NCBI Taxonomy" id="1639118"/>
    <lineage>
        <taxon>Bacteria</taxon>
        <taxon>Pseudomonadati</taxon>
        <taxon>Bacteroidota</taxon>
        <taxon>Bacteroidia</taxon>
        <taxon>Marinilabiliales</taxon>
        <taxon>Prolixibacteraceae</taxon>
        <taxon>Mangrovibacterium</taxon>
    </lineage>
</organism>
<dbReference type="Pfam" id="PF13650">
    <property type="entry name" value="Asp_protease_2"/>
    <property type="match status" value="1"/>
</dbReference>
<name>A0A2T5C1X0_9BACT</name>
<dbReference type="GO" id="GO:0008233">
    <property type="term" value="F:peptidase activity"/>
    <property type="evidence" value="ECO:0007669"/>
    <property type="project" value="UniProtKB-KW"/>
</dbReference>
<protein>
    <submittedName>
        <fullName evidence="1">Aspartyl protease</fullName>
    </submittedName>
</protein>
<sequence length="153" mass="17716">MKKLFRKTIELPLEIVELEEHNFHLMLKSRLWNGDQAWWIVDTGASKTVFDCNQEQYFSLVQSTSRQKYQSAGINEGMVDTKVGNIAKIQFGQVKIRNLKVALIDLKHVNEIYQRYHNKQVAGLLGSDVLANYGCQIDYLAKSIRFQTKPILR</sequence>
<dbReference type="RefSeq" id="WP_107822062.1">
    <property type="nucleotide sequence ID" value="NZ_OY782574.1"/>
</dbReference>
<evidence type="ECO:0000313" key="2">
    <source>
        <dbReference type="Proteomes" id="UP000243525"/>
    </source>
</evidence>
<keyword evidence="2" id="KW-1185">Reference proteome</keyword>
<dbReference type="SUPFAM" id="SSF50630">
    <property type="entry name" value="Acid proteases"/>
    <property type="match status" value="1"/>
</dbReference>
<dbReference type="OrthoDB" id="7433208at2"/>